<dbReference type="Proteomes" id="UP000217258">
    <property type="component" value="Chromosome II"/>
</dbReference>
<dbReference type="RefSeq" id="WP_058155669.1">
    <property type="nucleotide sequence ID" value="NZ_CP011031.1"/>
</dbReference>
<dbReference type="Pfam" id="PF10592">
    <property type="entry name" value="AIPR"/>
    <property type="match status" value="1"/>
</dbReference>
<feature type="domain" description="Abortive phage infection protein C-terminal" evidence="1">
    <location>
        <begin position="49"/>
        <end position="364"/>
    </location>
</feature>
<evidence type="ECO:0000259" key="1">
    <source>
        <dbReference type="Pfam" id="PF10592"/>
    </source>
</evidence>
<proteinExistence type="predicted"/>
<sequence length="405" mass="46038">MEYLKFKIKCDDFRSLPLPGLEDKKIKLGTMFVKAEDIPDELREWVGVNPRSPKMNKVEKLSGKVSRTIVKTLTEEPEKFALKNLGIYLSVDSMESTRVKGNSHEVEVVLNDKMLHGIVNGGHTFQAIRQVKYFKEYDEGAYVRLHIYQNLDSESIVDLADGLNNNLQVDDKSLENLQGSFDNIRQAMEGKKGADKIAYKDGDDGEVDILEVLHLLSLLDLNKYPNNKQPNDIFGRKKKVLDYYSDDIKKTSQESSFERLIPFTFEVLKLSEEIQKASIGYFSRNKVNNKKTGNRVSSDAHKKDALFTDGEIRGLIPQGWLYPMVSAFRANLKQSSWDSGKLEWLEDPKDLINEIIEDMASNIKELNFTHKNKPAEVGRKATAYQVCFSFAFSTLAMKGKIGLTS</sequence>
<reference evidence="2 3" key="1">
    <citation type="submission" date="2015-06" db="EMBL/GenBank/DDBJ databases">
        <authorList>
            <person name="Xie B.-B."/>
            <person name="Rong J.-C."/>
            <person name="Qin Q.-L."/>
            <person name="Zhang Y.-Z."/>
        </authorList>
    </citation>
    <scope>NUCLEOTIDE SEQUENCE [LARGE SCALE GENOMIC DNA]</scope>
    <source>
        <strain evidence="2 3">KMM 3549</strain>
    </source>
</reference>
<organism evidence="2 3">
    <name type="scientific">Pseudoalteromonas issachenkonii</name>
    <dbReference type="NCBI Taxonomy" id="152297"/>
    <lineage>
        <taxon>Bacteria</taxon>
        <taxon>Pseudomonadati</taxon>
        <taxon>Pseudomonadota</taxon>
        <taxon>Gammaproteobacteria</taxon>
        <taxon>Alteromonadales</taxon>
        <taxon>Pseudoalteromonadaceae</taxon>
        <taxon>Pseudoalteromonas</taxon>
    </lineage>
</organism>
<name>A0ABM6N7X2_9GAMM</name>
<evidence type="ECO:0000313" key="3">
    <source>
        <dbReference type="Proteomes" id="UP000217258"/>
    </source>
</evidence>
<dbReference type="EMBL" id="CP011031">
    <property type="protein sequence ID" value="ATC92320.1"/>
    <property type="molecule type" value="Genomic_DNA"/>
</dbReference>
<accession>A0ABM6N7X2</accession>
<gene>
    <name evidence="2" type="ORF">PISS_b0134</name>
</gene>
<keyword evidence="3" id="KW-1185">Reference proteome</keyword>
<evidence type="ECO:0000313" key="2">
    <source>
        <dbReference type="EMBL" id="ATC92320.1"/>
    </source>
</evidence>
<dbReference type="InterPro" id="IPR018891">
    <property type="entry name" value="AIPR_C"/>
</dbReference>
<protein>
    <recommendedName>
        <fullName evidence="1">Abortive phage infection protein C-terminal domain-containing protein</fullName>
    </recommendedName>
</protein>